<dbReference type="AlphaFoldDB" id="A0A938XUC6"/>
<reference evidence="5" key="1">
    <citation type="submission" date="2021-01" db="EMBL/GenBank/DDBJ databases">
        <title>Genomic Encyclopedia of Type Strains, Phase IV (KMG-IV): sequencing the most valuable type-strain genomes for metagenomic binning, comparative biology and taxonomic classification.</title>
        <authorList>
            <person name="Goeker M."/>
        </authorList>
    </citation>
    <scope>NUCLEOTIDE SEQUENCE</scope>
    <source>
        <strain evidence="5">DSM 23230</strain>
    </source>
</reference>
<dbReference type="InterPro" id="IPR011991">
    <property type="entry name" value="ArsR-like_HTH"/>
</dbReference>
<dbReference type="Proteomes" id="UP000774000">
    <property type="component" value="Unassembled WGS sequence"/>
</dbReference>
<dbReference type="EMBL" id="JAFBDQ010000015">
    <property type="protein sequence ID" value="MBM7557703.1"/>
    <property type="molecule type" value="Genomic_DNA"/>
</dbReference>
<sequence length="105" mass="12183">MSLLPQLKSELFKALGHQTRIKIVEMLTEGELCVCTIYEELEQSQPNISQHLSKLKKANIVQSRKDGLQVFYSLKNEKIIDILDITKEILLEQINETREDILKED</sequence>
<accession>A0A938XUC6</accession>
<evidence type="ECO:0000313" key="5">
    <source>
        <dbReference type="EMBL" id="MBM7557703.1"/>
    </source>
</evidence>
<dbReference type="PANTHER" id="PTHR43132:SF2">
    <property type="entry name" value="ARSENICAL RESISTANCE OPERON REPRESSOR ARSR-RELATED"/>
    <property type="match status" value="1"/>
</dbReference>
<keyword evidence="3" id="KW-0804">Transcription</keyword>
<dbReference type="CDD" id="cd00090">
    <property type="entry name" value="HTH_ARSR"/>
    <property type="match status" value="1"/>
</dbReference>
<dbReference type="Pfam" id="PF01022">
    <property type="entry name" value="HTH_5"/>
    <property type="match status" value="1"/>
</dbReference>
<dbReference type="SMART" id="SM00418">
    <property type="entry name" value="HTH_ARSR"/>
    <property type="match status" value="1"/>
</dbReference>
<dbReference type="PRINTS" id="PR00778">
    <property type="entry name" value="HTHARSR"/>
</dbReference>
<evidence type="ECO:0000259" key="4">
    <source>
        <dbReference type="PROSITE" id="PS50987"/>
    </source>
</evidence>
<dbReference type="GO" id="GO:0003700">
    <property type="term" value="F:DNA-binding transcription factor activity"/>
    <property type="evidence" value="ECO:0007669"/>
    <property type="project" value="InterPro"/>
</dbReference>
<dbReference type="SUPFAM" id="SSF46785">
    <property type="entry name" value="Winged helix' DNA-binding domain"/>
    <property type="match status" value="1"/>
</dbReference>
<evidence type="ECO:0000256" key="1">
    <source>
        <dbReference type="ARBA" id="ARBA00023015"/>
    </source>
</evidence>
<proteinExistence type="predicted"/>
<protein>
    <submittedName>
        <fullName evidence="5">ArsR family transcriptional regulator</fullName>
    </submittedName>
</protein>
<dbReference type="InterPro" id="IPR036388">
    <property type="entry name" value="WH-like_DNA-bd_sf"/>
</dbReference>
<dbReference type="RefSeq" id="WP_204702447.1">
    <property type="nucleotide sequence ID" value="NZ_JAFBDQ010000015.1"/>
</dbReference>
<gene>
    <name evidence="5" type="ORF">JOC47_002569</name>
</gene>
<dbReference type="InterPro" id="IPR051011">
    <property type="entry name" value="Metal_resp_trans_reg"/>
</dbReference>
<dbReference type="PANTHER" id="PTHR43132">
    <property type="entry name" value="ARSENICAL RESISTANCE OPERON REPRESSOR ARSR-RELATED"/>
    <property type="match status" value="1"/>
</dbReference>
<name>A0A938XUC6_9FIRM</name>
<organism evidence="5 6">
    <name type="scientific">Halanaerobacter jeridensis</name>
    <dbReference type="NCBI Taxonomy" id="706427"/>
    <lineage>
        <taxon>Bacteria</taxon>
        <taxon>Bacillati</taxon>
        <taxon>Bacillota</taxon>
        <taxon>Clostridia</taxon>
        <taxon>Halanaerobiales</taxon>
        <taxon>Halobacteroidaceae</taxon>
        <taxon>Halanaerobacter</taxon>
    </lineage>
</organism>
<feature type="domain" description="HTH arsR-type" evidence="4">
    <location>
        <begin position="1"/>
        <end position="94"/>
    </location>
</feature>
<evidence type="ECO:0000313" key="6">
    <source>
        <dbReference type="Proteomes" id="UP000774000"/>
    </source>
</evidence>
<keyword evidence="1" id="KW-0805">Transcription regulation</keyword>
<dbReference type="PROSITE" id="PS50987">
    <property type="entry name" value="HTH_ARSR_2"/>
    <property type="match status" value="1"/>
</dbReference>
<dbReference type="Gene3D" id="1.10.10.10">
    <property type="entry name" value="Winged helix-like DNA-binding domain superfamily/Winged helix DNA-binding domain"/>
    <property type="match status" value="1"/>
</dbReference>
<keyword evidence="2" id="KW-0238">DNA-binding</keyword>
<dbReference type="NCBIfam" id="NF033788">
    <property type="entry name" value="HTH_metalloreg"/>
    <property type="match status" value="1"/>
</dbReference>
<dbReference type="GO" id="GO:0003677">
    <property type="term" value="F:DNA binding"/>
    <property type="evidence" value="ECO:0007669"/>
    <property type="project" value="UniProtKB-KW"/>
</dbReference>
<dbReference type="InterPro" id="IPR036390">
    <property type="entry name" value="WH_DNA-bd_sf"/>
</dbReference>
<evidence type="ECO:0000256" key="2">
    <source>
        <dbReference type="ARBA" id="ARBA00023125"/>
    </source>
</evidence>
<comment type="caution">
    <text evidence="5">The sequence shown here is derived from an EMBL/GenBank/DDBJ whole genome shotgun (WGS) entry which is preliminary data.</text>
</comment>
<evidence type="ECO:0000256" key="3">
    <source>
        <dbReference type="ARBA" id="ARBA00023163"/>
    </source>
</evidence>
<keyword evidence="6" id="KW-1185">Reference proteome</keyword>
<dbReference type="InterPro" id="IPR001845">
    <property type="entry name" value="HTH_ArsR_DNA-bd_dom"/>
</dbReference>